<dbReference type="AlphaFoldDB" id="A0A7I9VRE9"/>
<reference evidence="2" key="1">
    <citation type="journal article" date="2020" name="Appl. Environ. Microbiol.">
        <title>Diazotrophic Anaeromyxobacter Isolates from Soils.</title>
        <authorList>
            <person name="Masuda Y."/>
            <person name="Yamanaka H."/>
            <person name="Xu Z.X."/>
            <person name="Shiratori Y."/>
            <person name="Aono T."/>
            <person name="Amachi S."/>
            <person name="Senoo K."/>
            <person name="Itoh H."/>
        </authorList>
    </citation>
    <scope>NUCLEOTIDE SEQUENCE [LARGE SCALE GENOMIC DNA]</scope>
    <source>
        <strain evidence="2">R267</strain>
    </source>
</reference>
<keyword evidence="2" id="KW-1185">Reference proteome</keyword>
<accession>A0A7I9VRE9</accession>
<proteinExistence type="predicted"/>
<dbReference type="EMBL" id="BJTG01000010">
    <property type="protein sequence ID" value="GEJ59006.1"/>
    <property type="molecule type" value="Genomic_DNA"/>
</dbReference>
<dbReference type="RefSeq" id="WP_176068106.1">
    <property type="nucleotide sequence ID" value="NZ_BJTG01000010.1"/>
</dbReference>
<protein>
    <submittedName>
        <fullName evidence="1">Uncharacterized protein</fullName>
    </submittedName>
</protein>
<dbReference type="Proteomes" id="UP000503640">
    <property type="component" value="Unassembled WGS sequence"/>
</dbReference>
<gene>
    <name evidence="1" type="ORF">AMYX_37470</name>
</gene>
<evidence type="ECO:0000313" key="2">
    <source>
        <dbReference type="Proteomes" id="UP000503640"/>
    </source>
</evidence>
<sequence>MAHRALLALLAAAGLAGPVPGEALCPAEAPVLEPAGGLAPLTRLRDAFAQRAARAGAPLRAVPALREATGPRLLAWNAATGEVEVPRWEELPEAERSLLARMAGSPARAPGLFAWLYRWFYLPRALSEALLAGRGGLALPDARLADDLGVAFLAAEPMGPERLARLRALVDEALGRLATELGDPAAAARRDELGRLREALARRGERSFEALLALRAAPPGAGGP</sequence>
<evidence type="ECO:0000313" key="1">
    <source>
        <dbReference type="EMBL" id="GEJ59006.1"/>
    </source>
</evidence>
<name>A0A7I9VRE9_9BACT</name>
<comment type="caution">
    <text evidence="1">The sequence shown here is derived from an EMBL/GenBank/DDBJ whole genome shotgun (WGS) entry which is preliminary data.</text>
</comment>
<organism evidence="1 2">
    <name type="scientific">Anaeromyxobacter diazotrophicus</name>
    <dbReference type="NCBI Taxonomy" id="2590199"/>
    <lineage>
        <taxon>Bacteria</taxon>
        <taxon>Pseudomonadati</taxon>
        <taxon>Myxococcota</taxon>
        <taxon>Myxococcia</taxon>
        <taxon>Myxococcales</taxon>
        <taxon>Cystobacterineae</taxon>
        <taxon>Anaeromyxobacteraceae</taxon>
        <taxon>Anaeromyxobacter</taxon>
    </lineage>
</organism>